<dbReference type="PANTHER" id="PTHR10978:SF5">
    <property type="entry name" value="SUCCINATE DEHYDROGENASE CYTOCHROME B560 SUBUNIT, MITOCHONDRIAL"/>
    <property type="match status" value="1"/>
</dbReference>
<evidence type="ECO:0000256" key="7">
    <source>
        <dbReference type="ARBA" id="ARBA00023136"/>
    </source>
</evidence>
<evidence type="ECO:0000256" key="2">
    <source>
        <dbReference type="ARBA" id="ARBA00022617"/>
    </source>
</evidence>
<keyword evidence="3 8" id="KW-0812">Transmembrane</keyword>
<evidence type="ECO:0000256" key="8">
    <source>
        <dbReference type="SAM" id="Phobius"/>
    </source>
</evidence>
<dbReference type="GO" id="GO:0046872">
    <property type="term" value="F:metal ion binding"/>
    <property type="evidence" value="ECO:0007669"/>
    <property type="project" value="UniProtKB-KW"/>
</dbReference>
<evidence type="ECO:0000256" key="3">
    <source>
        <dbReference type="ARBA" id="ARBA00022692"/>
    </source>
</evidence>
<keyword evidence="4" id="KW-0479">Metal-binding</keyword>
<protein>
    <submittedName>
        <fullName evidence="9">Uncharacterized protein</fullName>
    </submittedName>
</protein>
<dbReference type="GO" id="GO:0006121">
    <property type="term" value="P:mitochondrial electron transport, succinate to ubiquinone"/>
    <property type="evidence" value="ECO:0007669"/>
    <property type="project" value="TreeGrafter"/>
</dbReference>
<dbReference type="PROSITE" id="PS01001">
    <property type="entry name" value="SDH_CYT_2"/>
    <property type="match status" value="1"/>
</dbReference>
<keyword evidence="5 8" id="KW-1133">Transmembrane helix</keyword>
<sequence length="187" mass="20656">MLVQLGLNKAVPVLARRTLLARPALIRGFKSTSISLKDPPYVKIDSLKPGESELLISQRKTRPISPHLTIYQPQLTWYLSSVHRVSLIFMGGAFYALTILFGGAALLGMGSKVNTESVTNWYHTTVSKFSQISLKTGFAYLFAFHYGLAVRHMIWDAAKELTLKGVYRTGYAAIGFGALIGTYLLSL</sequence>
<dbReference type="GO" id="GO:0009055">
    <property type="term" value="F:electron transfer activity"/>
    <property type="evidence" value="ECO:0007669"/>
    <property type="project" value="InterPro"/>
</dbReference>
<reference evidence="9 10" key="1">
    <citation type="submission" date="2017-04" db="EMBL/GenBank/DDBJ databases">
        <authorList>
            <person name="Afonso C.L."/>
            <person name="Miller P.J."/>
            <person name="Scott M.A."/>
            <person name="Spackman E."/>
            <person name="Goraichik I."/>
            <person name="Dimitrov K.M."/>
            <person name="Suarez D.L."/>
            <person name="Swayne D.E."/>
        </authorList>
    </citation>
    <scope>NUCLEOTIDE SEQUENCE [LARGE SCALE GENOMIC DNA]</scope>
</reference>
<evidence type="ECO:0000256" key="6">
    <source>
        <dbReference type="ARBA" id="ARBA00023004"/>
    </source>
</evidence>
<comment type="subcellular location">
    <subcellularLocation>
        <location evidence="1">Membrane</location>
        <topology evidence="1">Multi-pass membrane protein</topology>
    </subcellularLocation>
</comment>
<dbReference type="Pfam" id="PF01127">
    <property type="entry name" value="Sdh_cyt"/>
    <property type="match status" value="1"/>
</dbReference>
<dbReference type="InterPro" id="IPR034804">
    <property type="entry name" value="SQR/QFR_C/D"/>
</dbReference>
<dbReference type="GO" id="GO:0006099">
    <property type="term" value="P:tricarboxylic acid cycle"/>
    <property type="evidence" value="ECO:0007669"/>
    <property type="project" value="InterPro"/>
</dbReference>
<dbReference type="EMBL" id="FXLY01000002">
    <property type="protein sequence ID" value="SMN18837.1"/>
    <property type="molecule type" value="Genomic_DNA"/>
</dbReference>
<keyword evidence="10" id="KW-1185">Reference proteome</keyword>
<dbReference type="SUPFAM" id="SSF81343">
    <property type="entry name" value="Fumarate reductase respiratory complex transmembrane subunits"/>
    <property type="match status" value="1"/>
</dbReference>
<dbReference type="PANTHER" id="PTHR10978">
    <property type="entry name" value="SUCCINATE DEHYDROGENASE CYTOCHROME B560 SUBUNIT"/>
    <property type="match status" value="1"/>
</dbReference>
<keyword evidence="6" id="KW-0408">Iron</keyword>
<dbReference type="AlphaFoldDB" id="A0A1X7QZI7"/>
<dbReference type="STRING" id="1789683.A0A1X7QZI7"/>
<dbReference type="Gene3D" id="1.20.1300.10">
    <property type="entry name" value="Fumarate reductase/succinate dehydrogenase, transmembrane subunit"/>
    <property type="match status" value="1"/>
</dbReference>
<evidence type="ECO:0000256" key="5">
    <source>
        <dbReference type="ARBA" id="ARBA00022989"/>
    </source>
</evidence>
<evidence type="ECO:0000313" key="9">
    <source>
        <dbReference type="EMBL" id="SMN18837.1"/>
    </source>
</evidence>
<dbReference type="InterPro" id="IPR018495">
    <property type="entry name" value="Succ_DH_cyt_bsu_CS"/>
</dbReference>
<evidence type="ECO:0000256" key="4">
    <source>
        <dbReference type="ARBA" id="ARBA00022723"/>
    </source>
</evidence>
<accession>A0A1X7QZI7</accession>
<dbReference type="InterPro" id="IPR000701">
    <property type="entry name" value="SuccDH_FuR_B_TM-su"/>
</dbReference>
<feature type="transmembrane region" description="Helical" evidence="8">
    <location>
        <begin position="169"/>
        <end position="186"/>
    </location>
</feature>
<evidence type="ECO:0000313" key="10">
    <source>
        <dbReference type="Proteomes" id="UP000196158"/>
    </source>
</evidence>
<feature type="transmembrane region" description="Helical" evidence="8">
    <location>
        <begin position="87"/>
        <end position="109"/>
    </location>
</feature>
<dbReference type="OrthoDB" id="588261at2759"/>
<dbReference type="CDD" id="cd03499">
    <property type="entry name" value="SQR_TypeC_SdhC"/>
    <property type="match status" value="1"/>
</dbReference>
<dbReference type="GO" id="GO:0031966">
    <property type="term" value="C:mitochondrial membrane"/>
    <property type="evidence" value="ECO:0007669"/>
    <property type="project" value="UniProtKB-ARBA"/>
</dbReference>
<dbReference type="Proteomes" id="UP000196158">
    <property type="component" value="Unassembled WGS sequence"/>
</dbReference>
<proteinExistence type="predicted"/>
<keyword evidence="7 8" id="KW-0472">Membrane</keyword>
<keyword evidence="2" id="KW-0349">Heme</keyword>
<gene>
    <name evidence="9" type="ORF">KASA_0Q13860G</name>
</gene>
<evidence type="ECO:0000256" key="1">
    <source>
        <dbReference type="ARBA" id="ARBA00004141"/>
    </source>
</evidence>
<organism evidence="9 10">
    <name type="scientific">Maudiozyma saulgeensis</name>
    <dbReference type="NCBI Taxonomy" id="1789683"/>
    <lineage>
        <taxon>Eukaryota</taxon>
        <taxon>Fungi</taxon>
        <taxon>Dikarya</taxon>
        <taxon>Ascomycota</taxon>
        <taxon>Saccharomycotina</taxon>
        <taxon>Saccharomycetes</taxon>
        <taxon>Saccharomycetales</taxon>
        <taxon>Saccharomycetaceae</taxon>
        <taxon>Maudiozyma</taxon>
    </lineage>
</organism>
<feature type="transmembrane region" description="Helical" evidence="8">
    <location>
        <begin position="129"/>
        <end position="148"/>
    </location>
</feature>
<name>A0A1X7QZI7_9SACH</name>
<dbReference type="PROSITE" id="PS01000">
    <property type="entry name" value="SDH_CYT_1"/>
    <property type="match status" value="1"/>
</dbReference>
<dbReference type="InterPro" id="IPR014314">
    <property type="entry name" value="Succ_DH_cytb556"/>
</dbReference>